<dbReference type="EMBL" id="CAJVPL010005518">
    <property type="protein sequence ID" value="CAG8658812.1"/>
    <property type="molecule type" value="Genomic_DNA"/>
</dbReference>
<evidence type="ECO:0000313" key="2">
    <source>
        <dbReference type="EMBL" id="CAG8658812.1"/>
    </source>
</evidence>
<dbReference type="InterPro" id="IPR050767">
    <property type="entry name" value="Sel1_AlgK"/>
</dbReference>
<dbReference type="SMART" id="SM00671">
    <property type="entry name" value="SEL1"/>
    <property type="match status" value="4"/>
</dbReference>
<accession>A0A9N9H7B0</accession>
<gene>
    <name evidence="2" type="ORF">AGERDE_LOCUS11713</name>
</gene>
<organism evidence="2 3">
    <name type="scientific">Ambispora gerdemannii</name>
    <dbReference type="NCBI Taxonomy" id="144530"/>
    <lineage>
        <taxon>Eukaryota</taxon>
        <taxon>Fungi</taxon>
        <taxon>Fungi incertae sedis</taxon>
        <taxon>Mucoromycota</taxon>
        <taxon>Glomeromycotina</taxon>
        <taxon>Glomeromycetes</taxon>
        <taxon>Archaeosporales</taxon>
        <taxon>Ambisporaceae</taxon>
        <taxon>Ambispora</taxon>
    </lineage>
</organism>
<dbReference type="OrthoDB" id="2384430at2759"/>
<keyword evidence="3" id="KW-1185">Reference proteome</keyword>
<comment type="similarity">
    <text evidence="1">Belongs to the sel-1 family.</text>
</comment>
<evidence type="ECO:0000313" key="3">
    <source>
        <dbReference type="Proteomes" id="UP000789831"/>
    </source>
</evidence>
<dbReference type="Proteomes" id="UP000789831">
    <property type="component" value="Unassembled WGS sequence"/>
</dbReference>
<dbReference type="AlphaFoldDB" id="A0A9N9H7B0"/>
<dbReference type="SUPFAM" id="SSF81901">
    <property type="entry name" value="HCP-like"/>
    <property type="match status" value="1"/>
</dbReference>
<name>A0A9N9H7B0_9GLOM</name>
<dbReference type="PANTHER" id="PTHR11102">
    <property type="entry name" value="SEL-1-LIKE PROTEIN"/>
    <property type="match status" value="1"/>
</dbReference>
<dbReference type="Pfam" id="PF08238">
    <property type="entry name" value="Sel1"/>
    <property type="match status" value="5"/>
</dbReference>
<sequence length="249" mass="29646">MEGIHDNDNDKDTWIIEKVLEFLVKQNQLWENDDLLDTKIIAFMENNKYESKTLFKMVNQHQEKDRYWILLAYLYERGLGIQSEKTKAFRWYHKAAKIDDPIAMQKIGICYDESIGINYDPIKAKFWYKKAAEAGMLRSQLELAKHYIYGMDNNKRLQIEGLYWLEKVANAGVICGMNLLANTYYFMNDYQKAFYWYQKSYDHGSIREDLAFFHRKGFGTLKDTHKAIKFFLHPSQVNSQYLSDIFNDK</sequence>
<dbReference type="PANTHER" id="PTHR11102:SF160">
    <property type="entry name" value="ERAD-ASSOCIATED E3 UBIQUITIN-PROTEIN LIGASE COMPONENT HRD3"/>
    <property type="match status" value="1"/>
</dbReference>
<protein>
    <submittedName>
        <fullName evidence="2">1521_t:CDS:1</fullName>
    </submittedName>
</protein>
<dbReference type="InterPro" id="IPR006597">
    <property type="entry name" value="Sel1-like"/>
</dbReference>
<dbReference type="Gene3D" id="1.25.40.10">
    <property type="entry name" value="Tetratricopeptide repeat domain"/>
    <property type="match status" value="1"/>
</dbReference>
<evidence type="ECO:0000256" key="1">
    <source>
        <dbReference type="ARBA" id="ARBA00038101"/>
    </source>
</evidence>
<dbReference type="InterPro" id="IPR011990">
    <property type="entry name" value="TPR-like_helical_dom_sf"/>
</dbReference>
<reference evidence="2" key="1">
    <citation type="submission" date="2021-06" db="EMBL/GenBank/DDBJ databases">
        <authorList>
            <person name="Kallberg Y."/>
            <person name="Tangrot J."/>
            <person name="Rosling A."/>
        </authorList>
    </citation>
    <scope>NUCLEOTIDE SEQUENCE</scope>
    <source>
        <strain evidence="2">MT106</strain>
    </source>
</reference>
<comment type="caution">
    <text evidence="2">The sequence shown here is derived from an EMBL/GenBank/DDBJ whole genome shotgun (WGS) entry which is preliminary data.</text>
</comment>
<proteinExistence type="inferred from homology"/>